<organism evidence="1 2">
    <name type="scientific">Dioszegia hungarica</name>
    <dbReference type="NCBI Taxonomy" id="4972"/>
    <lineage>
        <taxon>Eukaryota</taxon>
        <taxon>Fungi</taxon>
        <taxon>Dikarya</taxon>
        <taxon>Basidiomycota</taxon>
        <taxon>Agaricomycotina</taxon>
        <taxon>Tremellomycetes</taxon>
        <taxon>Tremellales</taxon>
        <taxon>Bulleribasidiaceae</taxon>
        <taxon>Dioszegia</taxon>
    </lineage>
</organism>
<evidence type="ECO:0000313" key="2">
    <source>
        <dbReference type="Proteomes" id="UP001164286"/>
    </source>
</evidence>
<keyword evidence="2" id="KW-1185">Reference proteome</keyword>
<name>A0AA38H819_9TREE</name>
<gene>
    <name evidence="1" type="ORF">MKK02DRAFT_38821</name>
</gene>
<reference evidence="1" key="1">
    <citation type="journal article" date="2022" name="G3 (Bethesda)">
        <title>High quality genome of the basidiomycete yeast Dioszegia hungarica PDD-24b-2 isolated from cloud water.</title>
        <authorList>
            <person name="Jarrige D."/>
            <person name="Haridas S."/>
            <person name="Bleykasten-Grosshans C."/>
            <person name="Joly M."/>
            <person name="Nadalig T."/>
            <person name="Sancelme M."/>
            <person name="Vuilleumier S."/>
            <person name="Grigoriev I.V."/>
            <person name="Amato P."/>
            <person name="Bringel F."/>
        </authorList>
    </citation>
    <scope>NUCLEOTIDE SEQUENCE</scope>
    <source>
        <strain evidence="1">PDD-24b-2</strain>
    </source>
</reference>
<evidence type="ECO:0000313" key="1">
    <source>
        <dbReference type="EMBL" id="KAI9634149.1"/>
    </source>
</evidence>
<sequence>MSTEPSTPSAMPLSQYFPIIFSVPAEDHFHFVTHPGDNVTDSQAQSQSAATCILSADKSLMFQPSNITQRAKVGGVGDEHTQPGFWSGVNVYRKSTQAGVEGYLFEQHIVPSMPSAQATSLNSPLKWQGKTVMLTEDGSILPWNVEVPAIGDYQSTGSFECKDKFRSKIDAAQSELAQEAKRSAAVARFLQGLLADPLVSAWPNRRRQ</sequence>
<comment type="caution">
    <text evidence="1">The sequence shown here is derived from an EMBL/GenBank/DDBJ whole genome shotgun (WGS) entry which is preliminary data.</text>
</comment>
<dbReference type="Proteomes" id="UP001164286">
    <property type="component" value="Unassembled WGS sequence"/>
</dbReference>
<proteinExistence type="predicted"/>
<accession>A0AA38H819</accession>
<dbReference type="EMBL" id="JAKWFO010000008">
    <property type="protein sequence ID" value="KAI9634149.1"/>
    <property type="molecule type" value="Genomic_DNA"/>
</dbReference>
<dbReference type="RefSeq" id="XP_052943926.1">
    <property type="nucleotide sequence ID" value="XM_053090303.1"/>
</dbReference>
<protein>
    <submittedName>
        <fullName evidence="1">Uncharacterized protein</fullName>
    </submittedName>
</protein>
<dbReference type="AlphaFoldDB" id="A0AA38H819"/>
<dbReference type="GeneID" id="77729508"/>